<dbReference type="RefSeq" id="WP_259504195.1">
    <property type="nucleotide sequence ID" value="NZ_JANLCM010000001.1"/>
</dbReference>
<protein>
    <submittedName>
        <fullName evidence="4">Class I SAM-dependent methyltransferase</fullName>
    </submittedName>
</protein>
<name>A0ABT2GKJ0_9MICO</name>
<keyword evidence="3" id="KW-0949">S-adenosyl-L-methionine</keyword>
<comment type="caution">
    <text evidence="4">The sequence shown here is derived from an EMBL/GenBank/DDBJ whole genome shotgun (WGS) entry which is preliminary data.</text>
</comment>
<reference evidence="4" key="1">
    <citation type="submission" date="2022-08" db="EMBL/GenBank/DDBJ databases">
        <authorList>
            <person name="Deng Y."/>
            <person name="Han X.-F."/>
            <person name="Zhang Y.-Q."/>
        </authorList>
    </citation>
    <scope>NUCLEOTIDE SEQUENCE</scope>
    <source>
        <strain evidence="4">CPCC 205763</strain>
    </source>
</reference>
<keyword evidence="1 4" id="KW-0489">Methyltransferase</keyword>
<dbReference type="EMBL" id="JANLCM010000001">
    <property type="protein sequence ID" value="MCS5716737.1"/>
    <property type="molecule type" value="Genomic_DNA"/>
</dbReference>
<gene>
    <name evidence="4" type="ORF">N1027_01150</name>
</gene>
<evidence type="ECO:0000313" key="4">
    <source>
        <dbReference type="EMBL" id="MCS5716737.1"/>
    </source>
</evidence>
<dbReference type="InterPro" id="IPR029063">
    <property type="entry name" value="SAM-dependent_MTases_sf"/>
</dbReference>
<organism evidence="4 5">
    <name type="scientific">Herbiconiux aconitum</name>
    <dbReference type="NCBI Taxonomy" id="2970913"/>
    <lineage>
        <taxon>Bacteria</taxon>
        <taxon>Bacillati</taxon>
        <taxon>Actinomycetota</taxon>
        <taxon>Actinomycetes</taxon>
        <taxon>Micrococcales</taxon>
        <taxon>Microbacteriaceae</taxon>
        <taxon>Herbiconiux</taxon>
    </lineage>
</organism>
<dbReference type="Proteomes" id="UP001165584">
    <property type="component" value="Unassembled WGS sequence"/>
</dbReference>
<evidence type="ECO:0000256" key="2">
    <source>
        <dbReference type="ARBA" id="ARBA00022679"/>
    </source>
</evidence>
<evidence type="ECO:0000313" key="5">
    <source>
        <dbReference type="Proteomes" id="UP001165584"/>
    </source>
</evidence>
<dbReference type="CDD" id="cd02440">
    <property type="entry name" value="AdoMet_MTases"/>
    <property type="match status" value="1"/>
</dbReference>
<dbReference type="PANTHER" id="PTHR43464:SF19">
    <property type="entry name" value="UBIQUINONE BIOSYNTHESIS O-METHYLTRANSFERASE, MITOCHONDRIAL"/>
    <property type="match status" value="1"/>
</dbReference>
<keyword evidence="5" id="KW-1185">Reference proteome</keyword>
<evidence type="ECO:0000256" key="1">
    <source>
        <dbReference type="ARBA" id="ARBA00022603"/>
    </source>
</evidence>
<sequence length="279" mass="30432">MVIVRNDSGWVAQIQAADRLSAAQYSAMAEWIAPEPHSTILDIGCGPGGFLPYLADVAPTAHIVAADHDDESLDAARSLVTTLALGDRVLIEHGNVLDPDSQSGPFDLVVTRQMVRHLPDQIDAIRRLAARLAPGGRLIVGEGGLAPHYLPFELGRGTPGLMYRLVTAQAIRYAGMRAELDHPVASRFGWNVVLEKAGLVVEETTSFVWDIPAPVADDARAHIRSTLLRLLTGPTRRYLVDEDVDTLEWLLNRSNPDGIDFRRDVFILGASTLHRCALP</sequence>
<dbReference type="Pfam" id="PF13489">
    <property type="entry name" value="Methyltransf_23"/>
    <property type="match status" value="1"/>
</dbReference>
<dbReference type="SUPFAM" id="SSF53335">
    <property type="entry name" value="S-adenosyl-L-methionine-dependent methyltransferases"/>
    <property type="match status" value="1"/>
</dbReference>
<evidence type="ECO:0000256" key="3">
    <source>
        <dbReference type="ARBA" id="ARBA00022691"/>
    </source>
</evidence>
<keyword evidence="2" id="KW-0808">Transferase</keyword>
<accession>A0ABT2GKJ0</accession>
<dbReference type="GO" id="GO:0008168">
    <property type="term" value="F:methyltransferase activity"/>
    <property type="evidence" value="ECO:0007669"/>
    <property type="project" value="UniProtKB-KW"/>
</dbReference>
<dbReference type="PANTHER" id="PTHR43464">
    <property type="entry name" value="METHYLTRANSFERASE"/>
    <property type="match status" value="1"/>
</dbReference>
<dbReference type="GO" id="GO:0032259">
    <property type="term" value="P:methylation"/>
    <property type="evidence" value="ECO:0007669"/>
    <property type="project" value="UniProtKB-KW"/>
</dbReference>
<dbReference type="Gene3D" id="3.40.50.150">
    <property type="entry name" value="Vaccinia Virus protein VP39"/>
    <property type="match status" value="1"/>
</dbReference>
<proteinExistence type="predicted"/>